<dbReference type="GO" id="GO:0016811">
    <property type="term" value="F:hydrolase activity, acting on carbon-nitrogen (but not peptide) bonds, in linear amides"/>
    <property type="evidence" value="ECO:0007669"/>
    <property type="project" value="TreeGrafter"/>
</dbReference>
<dbReference type="RefSeq" id="WP_087999252.1">
    <property type="nucleotide sequence ID" value="NZ_BMHB01000001.1"/>
</dbReference>
<proteinExistence type="predicted"/>
<dbReference type="SUPFAM" id="SSF102588">
    <property type="entry name" value="LmbE-like"/>
    <property type="match status" value="1"/>
</dbReference>
<comment type="caution">
    <text evidence="2">The sequence shown here is derived from an EMBL/GenBank/DDBJ whole genome shotgun (WGS) entry which is preliminary data.</text>
</comment>
<evidence type="ECO:0000313" key="2">
    <source>
        <dbReference type="EMBL" id="GGI11930.1"/>
    </source>
</evidence>
<evidence type="ECO:0000256" key="1">
    <source>
        <dbReference type="ARBA" id="ARBA00001947"/>
    </source>
</evidence>
<dbReference type="PANTHER" id="PTHR12993">
    <property type="entry name" value="N-ACETYLGLUCOSAMINYL-PHOSPHATIDYLINOSITOL DE-N-ACETYLASE-RELATED"/>
    <property type="match status" value="1"/>
</dbReference>
<dbReference type="InterPro" id="IPR023841">
    <property type="entry name" value="BshB2"/>
</dbReference>
<comment type="cofactor">
    <cofactor evidence="1">
        <name>Zn(2+)</name>
        <dbReference type="ChEBI" id="CHEBI:29105"/>
    </cofactor>
</comment>
<protein>
    <submittedName>
        <fullName evidence="2">Bacillithiol biosynthesis deacetylase BshB2</fullName>
    </submittedName>
</protein>
<sequence length="224" mass="25535">MKEEKVLIVFPHPDDEAFGAAGTISQFTNKGIQVTYACLTLGEMGRNMGTPFFATRETLPKIRKKELIDACNEMGIQDLRMLGFHDKTIEFEDPEIVVSAIKEVIDDVQPTLMITFYPEHGVHPDHDATARAAIEAVNRMASDERPVVWCIAITKERFDVLGKPDIVNDIMNVASQKLRTMKAHRSQTEAMLKDITTIEKFEDIADDRLKMFFAKESFYTYHFE</sequence>
<dbReference type="AlphaFoldDB" id="A0A8J3EWJ9"/>
<dbReference type="NCBIfam" id="TIGR04000">
    <property type="entry name" value="thiol_BshB2"/>
    <property type="match status" value="1"/>
</dbReference>
<dbReference type="Pfam" id="PF02585">
    <property type="entry name" value="PIG-L"/>
    <property type="match status" value="1"/>
</dbReference>
<dbReference type="OrthoDB" id="9790023at2"/>
<dbReference type="Proteomes" id="UP000626244">
    <property type="component" value="Unassembled WGS sequence"/>
</dbReference>
<name>A0A8J3EWJ9_9BACI</name>
<gene>
    <name evidence="2" type="ORF">GCM10007380_10310</name>
</gene>
<dbReference type="InterPro" id="IPR024078">
    <property type="entry name" value="LmbE-like_dom_sf"/>
</dbReference>
<dbReference type="Gene3D" id="3.40.50.10320">
    <property type="entry name" value="LmbE-like"/>
    <property type="match status" value="1"/>
</dbReference>
<dbReference type="PANTHER" id="PTHR12993:SF27">
    <property type="entry name" value="N-ACETYL-ALPHA-D-GLUCOSAMINYL L-MALATE DEACETYLASE 2-RELATED"/>
    <property type="match status" value="1"/>
</dbReference>
<dbReference type="EMBL" id="BMHB01000001">
    <property type="protein sequence ID" value="GGI11930.1"/>
    <property type="molecule type" value="Genomic_DNA"/>
</dbReference>
<keyword evidence="3" id="KW-1185">Reference proteome</keyword>
<organism evidence="2 3">
    <name type="scientific">Gottfriedia solisilvae</name>
    <dbReference type="NCBI Taxonomy" id="1516104"/>
    <lineage>
        <taxon>Bacteria</taxon>
        <taxon>Bacillati</taxon>
        <taxon>Bacillota</taxon>
        <taxon>Bacilli</taxon>
        <taxon>Bacillales</taxon>
        <taxon>Bacillaceae</taxon>
        <taxon>Gottfriedia</taxon>
    </lineage>
</organism>
<accession>A0A8J3EWJ9</accession>
<reference evidence="3" key="1">
    <citation type="journal article" date="2019" name="Int. J. Syst. Evol. Microbiol.">
        <title>The Global Catalogue of Microorganisms (GCM) 10K type strain sequencing project: providing services to taxonomists for standard genome sequencing and annotation.</title>
        <authorList>
            <consortium name="The Broad Institute Genomics Platform"/>
            <consortium name="The Broad Institute Genome Sequencing Center for Infectious Disease"/>
            <person name="Wu L."/>
            <person name="Ma J."/>
        </authorList>
    </citation>
    <scope>NUCLEOTIDE SEQUENCE [LARGE SCALE GENOMIC DNA]</scope>
    <source>
        <strain evidence="3">CGMCC 1.14993</strain>
    </source>
</reference>
<evidence type="ECO:0000313" key="3">
    <source>
        <dbReference type="Proteomes" id="UP000626244"/>
    </source>
</evidence>
<dbReference type="InterPro" id="IPR003737">
    <property type="entry name" value="GlcNAc_PI_deacetylase-related"/>
</dbReference>